<feature type="domain" description="ABM" evidence="1">
    <location>
        <begin position="2"/>
        <end position="92"/>
    </location>
</feature>
<dbReference type="InterPro" id="IPR011008">
    <property type="entry name" value="Dimeric_a/b-barrel"/>
</dbReference>
<dbReference type="PROSITE" id="PS51725">
    <property type="entry name" value="ABM"/>
    <property type="match status" value="1"/>
</dbReference>
<proteinExistence type="predicted"/>
<accession>A0A1C1A6W3</accession>
<sequence length="117" mass="13261">MLIQQRTIIVQPGNSEKVVERFSKEGPLDGMEGLIDVTVMVNKKSKETEEVVVLIRWESEQAWKNWEKSPEHLAGHRNSRGQEPPEYVISTNVSMFEVKKVRPGQFGKREAVDAAGV</sequence>
<organism evidence="2 3">
    <name type="scientific">Paenibacillus pectinilyticus</name>
    <dbReference type="NCBI Taxonomy" id="512399"/>
    <lineage>
        <taxon>Bacteria</taxon>
        <taxon>Bacillati</taxon>
        <taxon>Bacillota</taxon>
        <taxon>Bacilli</taxon>
        <taxon>Bacillales</taxon>
        <taxon>Paenibacillaceae</taxon>
        <taxon>Paenibacillus</taxon>
    </lineage>
</organism>
<keyword evidence="3" id="KW-1185">Reference proteome</keyword>
<dbReference type="PANTHER" id="PTHR34474">
    <property type="entry name" value="SIGNAL TRANSDUCTION PROTEIN TRAP"/>
    <property type="match status" value="1"/>
</dbReference>
<dbReference type="Proteomes" id="UP000093309">
    <property type="component" value="Unassembled WGS sequence"/>
</dbReference>
<dbReference type="GO" id="GO:0004497">
    <property type="term" value="F:monooxygenase activity"/>
    <property type="evidence" value="ECO:0007669"/>
    <property type="project" value="UniProtKB-KW"/>
</dbReference>
<dbReference type="Gene3D" id="3.30.70.100">
    <property type="match status" value="1"/>
</dbReference>
<keyword evidence="2" id="KW-0503">Monooxygenase</keyword>
<dbReference type="RefSeq" id="WP_065851072.1">
    <property type="nucleotide sequence ID" value="NZ_LYPC01000011.1"/>
</dbReference>
<dbReference type="InterPro" id="IPR007138">
    <property type="entry name" value="ABM_dom"/>
</dbReference>
<dbReference type="Pfam" id="PF03992">
    <property type="entry name" value="ABM"/>
    <property type="match status" value="1"/>
</dbReference>
<evidence type="ECO:0000313" key="2">
    <source>
        <dbReference type="EMBL" id="OCT16300.1"/>
    </source>
</evidence>
<protein>
    <submittedName>
        <fullName evidence="2">Antibiotic biosynthesis monooxygenase</fullName>
    </submittedName>
</protein>
<dbReference type="InterPro" id="IPR050404">
    <property type="entry name" value="Heme-degrading_MO"/>
</dbReference>
<dbReference type="AlphaFoldDB" id="A0A1C1A6W3"/>
<reference evidence="3" key="1">
    <citation type="submission" date="2016-05" db="EMBL/GenBank/DDBJ databases">
        <title>Paenibacillus oryzae. sp. nov., isolated from the rice root.</title>
        <authorList>
            <person name="Zhang J."/>
            <person name="Zhang X."/>
        </authorList>
    </citation>
    <scope>NUCLEOTIDE SEQUENCE [LARGE SCALE GENOMIC DNA]</scope>
    <source>
        <strain evidence="3">KCTC13222</strain>
    </source>
</reference>
<dbReference type="SUPFAM" id="SSF54909">
    <property type="entry name" value="Dimeric alpha+beta barrel"/>
    <property type="match status" value="1"/>
</dbReference>
<evidence type="ECO:0000259" key="1">
    <source>
        <dbReference type="PROSITE" id="PS51725"/>
    </source>
</evidence>
<name>A0A1C1A6W3_9BACL</name>
<dbReference type="OrthoDB" id="1645001at2"/>
<dbReference type="PANTHER" id="PTHR34474:SF1">
    <property type="entry name" value="HEME-DEGRADING MONOOXYGENASE HMOA"/>
    <property type="match status" value="1"/>
</dbReference>
<dbReference type="EMBL" id="LYPC01000011">
    <property type="protein sequence ID" value="OCT16300.1"/>
    <property type="molecule type" value="Genomic_DNA"/>
</dbReference>
<dbReference type="STRING" id="512399.A8709_02385"/>
<keyword evidence="2" id="KW-0560">Oxidoreductase</keyword>
<comment type="caution">
    <text evidence="2">The sequence shown here is derived from an EMBL/GenBank/DDBJ whole genome shotgun (WGS) entry which is preliminary data.</text>
</comment>
<gene>
    <name evidence="2" type="ORF">A8709_02385</name>
</gene>
<evidence type="ECO:0000313" key="3">
    <source>
        <dbReference type="Proteomes" id="UP000093309"/>
    </source>
</evidence>